<dbReference type="InterPro" id="IPR036563">
    <property type="entry name" value="MoaE_sf"/>
</dbReference>
<dbReference type="Gene3D" id="3.90.1170.40">
    <property type="entry name" value="Molybdopterin biosynthesis MoaE subunit"/>
    <property type="match status" value="1"/>
</dbReference>
<dbReference type="RefSeq" id="WP_284474943.1">
    <property type="nucleotide sequence ID" value="NZ_JASVEJ010000015.1"/>
</dbReference>
<dbReference type="Proteomes" id="UP001230986">
    <property type="component" value="Unassembled WGS sequence"/>
</dbReference>
<proteinExistence type="predicted"/>
<dbReference type="Pfam" id="PF02391">
    <property type="entry name" value="MoaE"/>
    <property type="match status" value="1"/>
</dbReference>
<dbReference type="SUPFAM" id="SSF54690">
    <property type="entry name" value="Molybdopterin synthase subunit MoaE"/>
    <property type="match status" value="1"/>
</dbReference>
<gene>
    <name evidence="1" type="ORF">QQ055_03990</name>
</gene>
<keyword evidence="2" id="KW-1185">Reference proteome</keyword>
<protein>
    <submittedName>
        <fullName evidence="1">Molybdenum cofactor biosynthesis protein MoaE</fullName>
    </submittedName>
</protein>
<organism evidence="1 2">
    <name type="scientific">Geitlerinema calcuttense NRMC-F 0142</name>
    <dbReference type="NCBI Taxonomy" id="2922238"/>
    <lineage>
        <taxon>Bacteria</taxon>
        <taxon>Bacillati</taxon>
        <taxon>Cyanobacteriota</taxon>
        <taxon>Cyanophyceae</taxon>
        <taxon>Geitlerinematales</taxon>
        <taxon>Geitlerinemataceae</taxon>
        <taxon>Geitlerinema</taxon>
    </lineage>
</organism>
<reference evidence="1 2" key="1">
    <citation type="submission" date="2023-06" db="EMBL/GenBank/DDBJ databases">
        <title>Whole genome sequence of Oscillatoria calcuttensis NRMC-F 0142.</title>
        <authorList>
            <person name="Shakena Fathima T."/>
            <person name="Muralitharan G."/>
            <person name="Thajuddin N."/>
        </authorList>
    </citation>
    <scope>NUCLEOTIDE SEQUENCE [LARGE SCALE GENOMIC DNA]</scope>
    <source>
        <strain evidence="1 2">NRMC-F 0142</strain>
    </source>
</reference>
<dbReference type="CDD" id="cd00756">
    <property type="entry name" value="MoaE"/>
    <property type="match status" value="1"/>
</dbReference>
<comment type="caution">
    <text evidence="1">The sequence shown here is derived from an EMBL/GenBank/DDBJ whole genome shotgun (WGS) entry which is preliminary data.</text>
</comment>
<dbReference type="PANTHER" id="PTHR23404">
    <property type="entry name" value="MOLYBDOPTERIN SYNTHASE RELATED"/>
    <property type="match status" value="1"/>
</dbReference>
<name>A0ABT7LX91_9CYAN</name>
<dbReference type="InterPro" id="IPR003448">
    <property type="entry name" value="Mopterin_biosynth_MoaE"/>
</dbReference>
<accession>A0ABT7LX91</accession>
<sequence>MPESPTLPANCSLVISEKPITREVSQFREDQGAVVEFHGVVRSGEAGKIIEGIEYEAFEGMARAQFARLMREAFSKWPIHQIHIHHRIGRVKAAEPSLYLRVCAGHRAEAFAAAQWIIDEMKRVVPIWKKPY</sequence>
<dbReference type="EMBL" id="JASVEJ010000015">
    <property type="protein sequence ID" value="MDL5056628.1"/>
    <property type="molecule type" value="Genomic_DNA"/>
</dbReference>
<evidence type="ECO:0000313" key="1">
    <source>
        <dbReference type="EMBL" id="MDL5056628.1"/>
    </source>
</evidence>
<evidence type="ECO:0000313" key="2">
    <source>
        <dbReference type="Proteomes" id="UP001230986"/>
    </source>
</evidence>